<evidence type="ECO:0000313" key="4">
    <source>
        <dbReference type="EMBL" id="MBA8802744.1"/>
    </source>
</evidence>
<dbReference type="SMART" id="SM00909">
    <property type="entry name" value="Germane"/>
    <property type="match status" value="1"/>
</dbReference>
<dbReference type="RefSeq" id="WP_182537370.1">
    <property type="nucleotide sequence ID" value="NZ_JACGXA010000001.1"/>
</dbReference>
<organism evidence="4 5">
    <name type="scientific">Nocardioides ginsengisegetis</name>
    <dbReference type="NCBI Taxonomy" id="661491"/>
    <lineage>
        <taxon>Bacteria</taxon>
        <taxon>Bacillati</taxon>
        <taxon>Actinomycetota</taxon>
        <taxon>Actinomycetes</taxon>
        <taxon>Propionibacteriales</taxon>
        <taxon>Nocardioidaceae</taxon>
        <taxon>Nocardioides</taxon>
    </lineage>
</organism>
<evidence type="ECO:0000256" key="1">
    <source>
        <dbReference type="SAM" id="MobiDB-lite"/>
    </source>
</evidence>
<keyword evidence="2" id="KW-0472">Membrane</keyword>
<feature type="region of interest" description="Disordered" evidence="1">
    <location>
        <begin position="79"/>
        <end position="116"/>
    </location>
</feature>
<feature type="compositionally biased region" description="Low complexity" evidence="1">
    <location>
        <begin position="97"/>
        <end position="108"/>
    </location>
</feature>
<keyword evidence="2" id="KW-0812">Transmembrane</keyword>
<sequence length="357" mass="37538">MTTPLDPRDPDEARLAELFHDAVSEVEPSDALDSIRSRTKVTPMSARRSNPWRYALLGAVATAAVIGAIAFAGDNLGLTSSDDDNPGPAQQSHHGKPTQGSDSSQSPDSPSPTEPAASDFTVAAYYLGDTPQGVRLYREFDAVTGTDKLDAAVHALSAPPSDPDYSTPWPEGTFTGASYNGDFISIDLADSSLHDRPSGMSEEVAKEAVQQVVYTLQAAVQARAGVQFTMGGNPIDQVLGVPTSEPIANDKQIDVLSLVSITSPEEGDSTSGTLSISGVANSFEANVPWQILQDGKVVQDGFVTAEGAYGNDLYPWHDEVDVSPLPAGTYVFKASTDDPSGGEGGGPFVDTRTFTLQ</sequence>
<dbReference type="Pfam" id="PF10648">
    <property type="entry name" value="Gmad2"/>
    <property type="match status" value="1"/>
</dbReference>
<feature type="transmembrane region" description="Helical" evidence="2">
    <location>
        <begin position="54"/>
        <end position="73"/>
    </location>
</feature>
<dbReference type="AlphaFoldDB" id="A0A7W3IY94"/>
<dbReference type="EMBL" id="JACGXA010000001">
    <property type="protein sequence ID" value="MBA8802744.1"/>
    <property type="molecule type" value="Genomic_DNA"/>
</dbReference>
<protein>
    <recommendedName>
        <fullName evidence="3">GerMN domain-containing protein</fullName>
    </recommendedName>
</protein>
<evidence type="ECO:0000256" key="2">
    <source>
        <dbReference type="SAM" id="Phobius"/>
    </source>
</evidence>
<dbReference type="Proteomes" id="UP000580910">
    <property type="component" value="Unassembled WGS sequence"/>
</dbReference>
<reference evidence="4 5" key="1">
    <citation type="submission" date="2020-07" db="EMBL/GenBank/DDBJ databases">
        <title>Sequencing the genomes of 1000 actinobacteria strains.</title>
        <authorList>
            <person name="Klenk H.-P."/>
        </authorList>
    </citation>
    <scope>NUCLEOTIDE SEQUENCE [LARGE SCALE GENOMIC DNA]</scope>
    <source>
        <strain evidence="4 5">DSM 21349</strain>
    </source>
</reference>
<keyword evidence="5" id="KW-1185">Reference proteome</keyword>
<accession>A0A7W3IY94</accession>
<comment type="caution">
    <text evidence="4">The sequence shown here is derived from an EMBL/GenBank/DDBJ whole genome shotgun (WGS) entry which is preliminary data.</text>
</comment>
<dbReference type="InterPro" id="IPR018911">
    <property type="entry name" value="Gmad2_Ig-like_dom"/>
</dbReference>
<dbReference type="InterPro" id="IPR019606">
    <property type="entry name" value="GerMN"/>
</dbReference>
<name>A0A7W3IY94_9ACTN</name>
<evidence type="ECO:0000259" key="3">
    <source>
        <dbReference type="SMART" id="SM00909"/>
    </source>
</evidence>
<keyword evidence="2" id="KW-1133">Transmembrane helix</keyword>
<dbReference type="Pfam" id="PF10646">
    <property type="entry name" value="Germane"/>
    <property type="match status" value="1"/>
</dbReference>
<feature type="domain" description="GerMN" evidence="3">
    <location>
        <begin position="149"/>
        <end position="239"/>
    </location>
</feature>
<evidence type="ECO:0000313" key="5">
    <source>
        <dbReference type="Proteomes" id="UP000580910"/>
    </source>
</evidence>
<proteinExistence type="predicted"/>
<gene>
    <name evidence="4" type="ORF">FB382_001035</name>
</gene>